<name>A0A7W7G7Y5_9ACTN</name>
<organism evidence="2 3">
    <name type="scientific">Sphaerisporangium siamense</name>
    <dbReference type="NCBI Taxonomy" id="795645"/>
    <lineage>
        <taxon>Bacteria</taxon>
        <taxon>Bacillati</taxon>
        <taxon>Actinomycetota</taxon>
        <taxon>Actinomycetes</taxon>
        <taxon>Streptosporangiales</taxon>
        <taxon>Streptosporangiaceae</taxon>
        <taxon>Sphaerisporangium</taxon>
    </lineage>
</organism>
<feature type="region of interest" description="Disordered" evidence="1">
    <location>
        <begin position="1"/>
        <end position="23"/>
    </location>
</feature>
<evidence type="ECO:0000313" key="3">
    <source>
        <dbReference type="Proteomes" id="UP000542210"/>
    </source>
</evidence>
<sequence length="33" mass="3217">MERGDRGYGAELGGGAVRDGHGLGAGALEGCRA</sequence>
<evidence type="ECO:0000313" key="2">
    <source>
        <dbReference type="EMBL" id="MBB4701138.1"/>
    </source>
</evidence>
<reference evidence="2 3" key="1">
    <citation type="submission" date="2020-08" db="EMBL/GenBank/DDBJ databases">
        <title>Sequencing the genomes of 1000 actinobacteria strains.</title>
        <authorList>
            <person name="Klenk H.-P."/>
        </authorList>
    </citation>
    <scope>NUCLEOTIDE SEQUENCE [LARGE SCALE GENOMIC DNA]</scope>
    <source>
        <strain evidence="2 3">DSM 45784</strain>
    </source>
</reference>
<dbReference type="Proteomes" id="UP000542210">
    <property type="component" value="Unassembled WGS sequence"/>
</dbReference>
<protein>
    <submittedName>
        <fullName evidence="2">Uncharacterized protein</fullName>
    </submittedName>
</protein>
<proteinExistence type="predicted"/>
<feature type="compositionally biased region" description="Gly residues" evidence="1">
    <location>
        <begin position="10"/>
        <end position="23"/>
    </location>
</feature>
<comment type="caution">
    <text evidence="2">The sequence shown here is derived from an EMBL/GenBank/DDBJ whole genome shotgun (WGS) entry which is preliminary data.</text>
</comment>
<dbReference type="AlphaFoldDB" id="A0A7W7G7Y5"/>
<accession>A0A7W7G7Y5</accession>
<gene>
    <name evidence="2" type="ORF">BJ982_002682</name>
</gene>
<evidence type="ECO:0000256" key="1">
    <source>
        <dbReference type="SAM" id="MobiDB-lite"/>
    </source>
</evidence>
<dbReference type="EMBL" id="JACHND010000001">
    <property type="protein sequence ID" value="MBB4701138.1"/>
    <property type="molecule type" value="Genomic_DNA"/>
</dbReference>
<keyword evidence="3" id="KW-1185">Reference proteome</keyword>